<sequence>MLRCKHKKSRAGCLECKRRHIRCDEGKPLCTNCITADRRCEYRKACTPDSGSVSTLPSVATLINPTVSGAPQSVQGDHEAVGVKVNMHHMELLVHFSLSIYLPELDGDESLTKLVLQAALNAPYLMHEILALSARHLSAIRPDRSEWYLQQAVELQTKAIALFNNASRDEDQDSRVAKLLFSSILGRHILVDVLVHRGLDFADFLSRLIQGIRLHRGTRAVAAAHGWASLLKSEIGPLMAKSIDLLEFKDPPQLSPRLGCLISQSTRLDIDAKAACDTALRMIEAALHDLATTERRSYGLRMIFIWPILLSENFIHLLEQQVPEAIAILGRYALLLHSGKFLWQVRDAGAYLLDLVSRFLGPGWQLWFC</sequence>
<evidence type="ECO:0000313" key="1">
    <source>
        <dbReference type="EMBL" id="KAJ3544146.1"/>
    </source>
</evidence>
<keyword evidence="2" id="KW-1185">Reference proteome</keyword>
<organism evidence="1 2">
    <name type="scientific">Fusarium decemcellulare</name>
    <dbReference type="NCBI Taxonomy" id="57161"/>
    <lineage>
        <taxon>Eukaryota</taxon>
        <taxon>Fungi</taxon>
        <taxon>Dikarya</taxon>
        <taxon>Ascomycota</taxon>
        <taxon>Pezizomycotina</taxon>
        <taxon>Sordariomycetes</taxon>
        <taxon>Hypocreomycetidae</taxon>
        <taxon>Hypocreales</taxon>
        <taxon>Nectriaceae</taxon>
        <taxon>Fusarium</taxon>
        <taxon>Fusarium decemcellulare species complex</taxon>
    </lineage>
</organism>
<proteinExistence type="predicted"/>
<protein>
    <submittedName>
        <fullName evidence="1">Uncharacterized protein</fullName>
    </submittedName>
</protein>
<comment type="caution">
    <text evidence="1">The sequence shown here is derived from an EMBL/GenBank/DDBJ whole genome shotgun (WGS) entry which is preliminary data.</text>
</comment>
<dbReference type="EMBL" id="JANRMS010000210">
    <property type="protein sequence ID" value="KAJ3544146.1"/>
    <property type="molecule type" value="Genomic_DNA"/>
</dbReference>
<reference evidence="1" key="1">
    <citation type="submission" date="2022-08" db="EMBL/GenBank/DDBJ databases">
        <title>Genome Sequence of Fusarium decemcellulare.</title>
        <authorList>
            <person name="Buettner E."/>
        </authorList>
    </citation>
    <scope>NUCLEOTIDE SEQUENCE</scope>
    <source>
        <strain evidence="1">Babe19</strain>
    </source>
</reference>
<accession>A0ACC1SPU3</accession>
<gene>
    <name evidence="1" type="ORF">NM208_g3215</name>
</gene>
<evidence type="ECO:0000313" key="2">
    <source>
        <dbReference type="Proteomes" id="UP001148629"/>
    </source>
</evidence>
<dbReference type="Proteomes" id="UP001148629">
    <property type="component" value="Unassembled WGS sequence"/>
</dbReference>
<name>A0ACC1SPU3_9HYPO</name>